<name>A0A1A9ZAE4_GLOPL</name>
<dbReference type="GO" id="GO:0004252">
    <property type="term" value="F:serine-type endopeptidase activity"/>
    <property type="evidence" value="ECO:0007669"/>
    <property type="project" value="InterPro"/>
</dbReference>
<accession>A0A1A9ZAE4</accession>
<evidence type="ECO:0000256" key="1">
    <source>
        <dbReference type="ARBA" id="ARBA00023157"/>
    </source>
</evidence>
<evidence type="ECO:0000259" key="2">
    <source>
        <dbReference type="Pfam" id="PF00089"/>
    </source>
</evidence>
<dbReference type="GO" id="GO:0006508">
    <property type="term" value="P:proteolysis"/>
    <property type="evidence" value="ECO:0007669"/>
    <property type="project" value="InterPro"/>
</dbReference>
<dbReference type="PANTHER" id="PTHR24271:SF50">
    <property type="match status" value="1"/>
</dbReference>
<organism evidence="3 4">
    <name type="scientific">Glossina pallidipes</name>
    <name type="common">Tsetse fly</name>
    <dbReference type="NCBI Taxonomy" id="7398"/>
    <lineage>
        <taxon>Eukaryota</taxon>
        <taxon>Metazoa</taxon>
        <taxon>Ecdysozoa</taxon>
        <taxon>Arthropoda</taxon>
        <taxon>Hexapoda</taxon>
        <taxon>Insecta</taxon>
        <taxon>Pterygota</taxon>
        <taxon>Neoptera</taxon>
        <taxon>Endopterygota</taxon>
        <taxon>Diptera</taxon>
        <taxon>Brachycera</taxon>
        <taxon>Muscomorpha</taxon>
        <taxon>Hippoboscoidea</taxon>
        <taxon>Glossinidae</taxon>
        <taxon>Glossina</taxon>
    </lineage>
</organism>
<dbReference type="Gene3D" id="2.40.10.10">
    <property type="entry name" value="Trypsin-like serine proteases"/>
    <property type="match status" value="3"/>
</dbReference>
<dbReference type="InterPro" id="IPR043504">
    <property type="entry name" value="Peptidase_S1_PA_chymotrypsin"/>
</dbReference>
<evidence type="ECO:0000313" key="4">
    <source>
        <dbReference type="Proteomes" id="UP000092445"/>
    </source>
</evidence>
<feature type="domain" description="Peptidase S1" evidence="2">
    <location>
        <begin position="70"/>
        <end position="216"/>
    </location>
</feature>
<proteinExistence type="predicted"/>
<reference evidence="4" key="1">
    <citation type="submission" date="2014-03" db="EMBL/GenBank/DDBJ databases">
        <authorList>
            <person name="Aksoy S."/>
            <person name="Warren W."/>
            <person name="Wilson R.K."/>
        </authorList>
    </citation>
    <scope>NUCLEOTIDE SEQUENCE [LARGE SCALE GENOMIC DNA]</scope>
    <source>
        <strain evidence="4">IAEA</strain>
    </source>
</reference>
<keyword evidence="1" id="KW-1015">Disulfide bond</keyword>
<dbReference type="InterPro" id="IPR009003">
    <property type="entry name" value="Peptidase_S1_PA"/>
</dbReference>
<dbReference type="InterPro" id="IPR001254">
    <property type="entry name" value="Trypsin_dom"/>
</dbReference>
<dbReference type="Proteomes" id="UP000092445">
    <property type="component" value="Unassembled WGS sequence"/>
</dbReference>
<dbReference type="PANTHER" id="PTHR24271">
    <property type="entry name" value="KALLIKREIN-RELATED"/>
    <property type="match status" value="1"/>
</dbReference>
<dbReference type="EnsemblMetazoa" id="GPAI008540-RA">
    <property type="protein sequence ID" value="GPAI008540-PA"/>
    <property type="gene ID" value="GPAI008540"/>
</dbReference>
<reference evidence="3" key="2">
    <citation type="submission" date="2020-05" db="UniProtKB">
        <authorList>
            <consortium name="EnsemblMetazoa"/>
        </authorList>
    </citation>
    <scope>IDENTIFICATION</scope>
    <source>
        <strain evidence="3">IAEA</strain>
    </source>
</reference>
<dbReference type="AlphaFoldDB" id="A0A1A9ZAE4"/>
<protein>
    <recommendedName>
        <fullName evidence="2">Peptidase S1 domain-containing protein</fullName>
    </recommendedName>
</protein>
<dbReference type="Pfam" id="PF00089">
    <property type="entry name" value="Trypsin"/>
    <property type="match status" value="1"/>
</dbReference>
<sequence>MAKHFVKIDCEQGGQRRIQFGVIFSENIILTSNEYKVGEAVTCFIKYKNLQGATRPVRYKNINTLVEVWRMDSYIAEKDFLPRTSVSLKILLLRKKIKLDAKFAAPMPLPERPYNQHSKCVVIGGDKPDTKTKIVDMKTVVMDRKECESTYTNLAENVMCIEIPDEFCNLEHCDEYFEGSALVCDGVLTALVGANQPCFPLKPRTCVSIYEAVKWIKSFEKLISSDREHKKALVSVIITAAKKKIYDIGIILSKNKILTAYAPNLHDTRIFERSGFSDYYEVKGYIEYDAGKTIDWDKARSHTNSTVFTPRELQLSVIMLKEDIPLSPRMAYSMRLPENAPRKDAKCIIATLYPRWMKFSLTLMDYDECVKNLPELHKDYMCIRQILPCIDDCVQSGNPVICDGELTAIVAKMINCNKNYPRPVTPIHRYRSWILATMRDLELSGSEQSTFAWLLLLINSIINVNIFLENN</sequence>
<keyword evidence="4" id="KW-1185">Reference proteome</keyword>
<dbReference type="SUPFAM" id="SSF50494">
    <property type="entry name" value="Trypsin-like serine proteases"/>
    <property type="match status" value="2"/>
</dbReference>
<dbReference type="VEuPathDB" id="VectorBase:GPAI008540"/>
<evidence type="ECO:0000313" key="3">
    <source>
        <dbReference type="EnsemblMetazoa" id="GPAI008540-PA"/>
    </source>
</evidence>